<dbReference type="InterPro" id="IPR005119">
    <property type="entry name" value="LysR_subst-bd"/>
</dbReference>
<dbReference type="SUPFAM" id="SSF53850">
    <property type="entry name" value="Periplasmic binding protein-like II"/>
    <property type="match status" value="1"/>
</dbReference>
<gene>
    <name evidence="7" type="ORF">JQ619_20335</name>
</gene>
<keyword evidence="4" id="KW-0238">DNA-binding</keyword>
<protein>
    <submittedName>
        <fullName evidence="7">LysR family transcriptional regulator</fullName>
    </submittedName>
</protein>
<proteinExistence type="inferred from homology"/>
<organism evidence="7 8">
    <name type="scientific">Bradyrhizobium denitrificans</name>
    <dbReference type="NCBI Taxonomy" id="2734912"/>
    <lineage>
        <taxon>Bacteria</taxon>
        <taxon>Pseudomonadati</taxon>
        <taxon>Pseudomonadota</taxon>
        <taxon>Alphaproteobacteria</taxon>
        <taxon>Hyphomicrobiales</taxon>
        <taxon>Nitrobacteraceae</taxon>
        <taxon>Bradyrhizobium</taxon>
    </lineage>
</organism>
<dbReference type="PANTHER" id="PTHR30427">
    <property type="entry name" value="TRANSCRIPTIONAL ACTIVATOR PROTEIN LYSR"/>
    <property type="match status" value="1"/>
</dbReference>
<dbReference type="PROSITE" id="PS50931">
    <property type="entry name" value="HTH_LYSR"/>
    <property type="match status" value="1"/>
</dbReference>
<dbReference type="Pfam" id="PF03466">
    <property type="entry name" value="LysR_substrate"/>
    <property type="match status" value="1"/>
</dbReference>
<dbReference type="InterPro" id="IPR036390">
    <property type="entry name" value="WH_DNA-bd_sf"/>
</dbReference>
<dbReference type="SUPFAM" id="SSF46785">
    <property type="entry name" value="Winged helix' DNA-binding domain"/>
    <property type="match status" value="1"/>
</dbReference>
<evidence type="ECO:0000259" key="6">
    <source>
        <dbReference type="PROSITE" id="PS50931"/>
    </source>
</evidence>
<dbReference type="Pfam" id="PF00126">
    <property type="entry name" value="HTH_1"/>
    <property type="match status" value="1"/>
</dbReference>
<dbReference type="PRINTS" id="PR00039">
    <property type="entry name" value="HTHLYSR"/>
</dbReference>
<dbReference type="RefSeq" id="WP_211400650.1">
    <property type="nucleotide sequence ID" value="NZ_JAFCLK010000019.1"/>
</dbReference>
<dbReference type="InterPro" id="IPR037424">
    <property type="entry name" value="NocR_PBP2"/>
</dbReference>
<evidence type="ECO:0000256" key="5">
    <source>
        <dbReference type="ARBA" id="ARBA00023163"/>
    </source>
</evidence>
<dbReference type="InterPro" id="IPR000847">
    <property type="entry name" value="LysR_HTH_N"/>
</dbReference>
<dbReference type="Proteomes" id="UP001314635">
    <property type="component" value="Unassembled WGS sequence"/>
</dbReference>
<reference evidence="8" key="1">
    <citation type="journal article" date="2021" name="ISME J.">
        <title>Evolutionary origin and ecological implication of a unique nif island in free-living Bradyrhizobium lineages.</title>
        <authorList>
            <person name="Tao J."/>
        </authorList>
    </citation>
    <scope>NUCLEOTIDE SEQUENCE [LARGE SCALE GENOMIC DNA]</scope>
    <source>
        <strain evidence="8">SZCCT0094</strain>
    </source>
</reference>
<evidence type="ECO:0000313" key="7">
    <source>
        <dbReference type="EMBL" id="MBR1138126.1"/>
    </source>
</evidence>
<comment type="similarity">
    <text evidence="2">Belongs to the LysR transcriptional regulatory family.</text>
</comment>
<dbReference type="Gene3D" id="3.40.190.290">
    <property type="match status" value="1"/>
</dbReference>
<sequence length="302" mass="32907">MHYRQIETFRAVILSGSASRAAELLDITQPAVSRAIAELERSVGFALFDRSGGRLSPTAEARLLFAEVDRAFVGLDRIRAEAARIRDFGAGAIRIASLSAFANTLMPKAIHAFNKRHPGVPVTLQIRASSVVRELVASGSFDLGIAADEVDLNGIHHEHFGRSHGVCALPARDPLVFKDFITPEDIADRPFVALAPEDKARQRLEQVLEKRGVRLRIVVETPSSSTVCALVQAGVGIGMVNPCAAAGFEPLGLVTRPMRPAVEFREVLVFRDNTPPSRLHRSFIAELRRAAPQFGIKLNPAR</sequence>
<evidence type="ECO:0000313" key="8">
    <source>
        <dbReference type="Proteomes" id="UP001314635"/>
    </source>
</evidence>
<keyword evidence="8" id="KW-1185">Reference proteome</keyword>
<dbReference type="PANTHER" id="PTHR30427:SF1">
    <property type="entry name" value="TRANSCRIPTIONAL ACTIVATOR PROTEIN LYSR"/>
    <property type="match status" value="1"/>
</dbReference>
<evidence type="ECO:0000256" key="3">
    <source>
        <dbReference type="ARBA" id="ARBA00023015"/>
    </source>
</evidence>
<name>A0ABS5GA01_9BRAD</name>
<feature type="domain" description="HTH lysR-type" evidence="6">
    <location>
        <begin position="1"/>
        <end position="58"/>
    </location>
</feature>
<evidence type="ECO:0000256" key="4">
    <source>
        <dbReference type="ARBA" id="ARBA00023125"/>
    </source>
</evidence>
<evidence type="ECO:0000256" key="1">
    <source>
        <dbReference type="ARBA" id="ARBA00003502"/>
    </source>
</evidence>
<evidence type="ECO:0000256" key="2">
    <source>
        <dbReference type="ARBA" id="ARBA00009437"/>
    </source>
</evidence>
<keyword evidence="5" id="KW-0804">Transcription</keyword>
<dbReference type="InterPro" id="IPR036388">
    <property type="entry name" value="WH-like_DNA-bd_sf"/>
</dbReference>
<comment type="caution">
    <text evidence="7">The sequence shown here is derived from an EMBL/GenBank/DDBJ whole genome shotgun (WGS) entry which is preliminary data.</text>
</comment>
<dbReference type="Gene3D" id="1.10.10.10">
    <property type="entry name" value="Winged helix-like DNA-binding domain superfamily/Winged helix DNA-binding domain"/>
    <property type="match status" value="1"/>
</dbReference>
<accession>A0ABS5GA01</accession>
<dbReference type="CDD" id="cd08415">
    <property type="entry name" value="PBP2_LysR_opines_like"/>
    <property type="match status" value="1"/>
</dbReference>
<dbReference type="EMBL" id="JAFCLK010000019">
    <property type="protein sequence ID" value="MBR1138126.1"/>
    <property type="molecule type" value="Genomic_DNA"/>
</dbReference>
<keyword evidence="3" id="KW-0805">Transcription regulation</keyword>
<comment type="function">
    <text evidence="1">NodD regulates the expression of the nodABCFE genes which encode other nodulation proteins. NodD is also a negative regulator of its own expression. Binds flavonoids as inducers.</text>
</comment>